<keyword evidence="1" id="KW-0472">Membrane</keyword>
<feature type="transmembrane region" description="Helical" evidence="1">
    <location>
        <begin position="53"/>
        <end position="76"/>
    </location>
</feature>
<dbReference type="InterPro" id="IPR002823">
    <property type="entry name" value="DUF112_TM"/>
</dbReference>
<dbReference type="PANTHER" id="PTHR35342:SF5">
    <property type="entry name" value="TRICARBOXYLIC TRANSPORT PROTEIN"/>
    <property type="match status" value="1"/>
</dbReference>
<evidence type="ECO:0000313" key="4">
    <source>
        <dbReference type="Proteomes" id="UP000005104"/>
    </source>
</evidence>
<dbReference type="Proteomes" id="UP000005104">
    <property type="component" value="Chromosome"/>
</dbReference>
<dbReference type="EMBL" id="CM001441">
    <property type="protein sequence ID" value="EHQ90952.1"/>
    <property type="molecule type" value="Genomic_DNA"/>
</dbReference>
<feature type="transmembrane region" description="Helical" evidence="1">
    <location>
        <begin position="205"/>
        <end position="223"/>
    </location>
</feature>
<keyword evidence="4" id="KW-1185">Reference proteome</keyword>
<feature type="transmembrane region" description="Helical" evidence="1">
    <location>
        <begin position="416"/>
        <end position="446"/>
    </location>
</feature>
<feature type="transmembrane region" description="Helical" evidence="1">
    <location>
        <begin position="357"/>
        <end position="380"/>
    </location>
</feature>
<feature type="transmembrane region" description="Helical" evidence="1">
    <location>
        <begin position="149"/>
        <end position="165"/>
    </location>
</feature>
<reference evidence="3 4" key="1">
    <citation type="submission" date="2011-11" db="EMBL/GenBank/DDBJ databases">
        <title>The Noncontiguous Finished genome of Desulfosporosinus youngiae DSM 17734.</title>
        <authorList>
            <consortium name="US DOE Joint Genome Institute (JGI-PGF)"/>
            <person name="Lucas S."/>
            <person name="Han J."/>
            <person name="Lapidus A."/>
            <person name="Cheng J.-F."/>
            <person name="Goodwin L."/>
            <person name="Pitluck S."/>
            <person name="Peters L."/>
            <person name="Ovchinnikova G."/>
            <person name="Lu M."/>
            <person name="Land M.L."/>
            <person name="Hauser L."/>
            <person name="Pester M."/>
            <person name="Spring S."/>
            <person name="Ollivier B."/>
            <person name="Rattei T."/>
            <person name="Klenk H.-P."/>
            <person name="Wagner M."/>
            <person name="Loy A."/>
            <person name="Woyke T.J."/>
        </authorList>
    </citation>
    <scope>NUCLEOTIDE SEQUENCE [LARGE SCALE GENOMIC DNA]</scope>
    <source>
        <strain evidence="3 4">DSM 17734</strain>
    </source>
</reference>
<keyword evidence="1" id="KW-0812">Transmembrane</keyword>
<dbReference type="Pfam" id="PF01970">
    <property type="entry name" value="TctA"/>
    <property type="match status" value="1"/>
</dbReference>
<feature type="domain" description="DUF112" evidence="2">
    <location>
        <begin position="22"/>
        <end position="441"/>
    </location>
</feature>
<dbReference type="RefSeq" id="WP_007785607.1">
    <property type="nucleotide sequence ID" value="NZ_CM001441.1"/>
</dbReference>
<proteinExistence type="predicted"/>
<dbReference type="PANTHER" id="PTHR35342">
    <property type="entry name" value="TRICARBOXYLIC TRANSPORT PROTEIN"/>
    <property type="match status" value="1"/>
</dbReference>
<dbReference type="STRING" id="768710.DesyoDRAFT_3980"/>
<evidence type="ECO:0000259" key="2">
    <source>
        <dbReference type="Pfam" id="PF01970"/>
    </source>
</evidence>
<evidence type="ECO:0000313" key="3">
    <source>
        <dbReference type="EMBL" id="EHQ90952.1"/>
    </source>
</evidence>
<dbReference type="eggNOG" id="COG3333">
    <property type="taxonomic scope" value="Bacteria"/>
</dbReference>
<feature type="transmembrane region" description="Helical" evidence="1">
    <location>
        <begin position="172"/>
        <end position="193"/>
    </location>
</feature>
<feature type="transmembrane region" description="Helical" evidence="1">
    <location>
        <begin position="321"/>
        <end position="345"/>
    </location>
</feature>
<dbReference type="HOGENOM" id="CLU_022936_2_0_9"/>
<feature type="transmembrane region" description="Helical" evidence="1">
    <location>
        <begin position="392"/>
        <end position="410"/>
    </location>
</feature>
<feature type="transmembrane region" description="Helical" evidence="1">
    <location>
        <begin position="21"/>
        <end position="41"/>
    </location>
</feature>
<organism evidence="3 4">
    <name type="scientific">Desulfosporosinus youngiae DSM 17734</name>
    <dbReference type="NCBI Taxonomy" id="768710"/>
    <lineage>
        <taxon>Bacteria</taxon>
        <taxon>Bacillati</taxon>
        <taxon>Bacillota</taxon>
        <taxon>Clostridia</taxon>
        <taxon>Eubacteriales</taxon>
        <taxon>Desulfitobacteriaceae</taxon>
        <taxon>Desulfosporosinus</taxon>
    </lineage>
</organism>
<accession>H5Y613</accession>
<dbReference type="OrthoDB" id="9781349at2"/>
<gene>
    <name evidence="3" type="ORF">DesyoDRAFT_3980</name>
</gene>
<sequence length="493" mass="51697">MQIDMIQQLQEAIIRTISPETLLWILIGVFVGIVFGALPGLTATTGVAIFTPLTFYMSFEVSMALLLGLFCGGYFAGSIPAILIKTPGAPGNAATIMDGYPMAAKGRAGEALALSTVSSVFGGIFSAVALVLFAPLLGNLATKFGSAEYFAIGVLGLVCVASVSGKSIVKGIAAAIFGMLLGSIGMDPISGVLRFTFGNPNLSGGIALVPALIGFFAITEVLLKVEDFSDINTQNILKVNKVLTNLKDCFKYKWLLVKSAVIGTLIGALPGTGPTIASWVSYNEAKRGSKNAKDFGTGIPEGIIASEASNNAVTGGAMIPLLTLGIPGDTVTAILLGALMVQGITPGPMLIEQNYGLVASILIILIIANLFMLGLGLLASKMFPYLVKTPQPILIPLIIVLCVVGGYANGSSYFDVQILMIMGIVGFILMKYGFPVPPIVLGLVLGPIIEPNFRRALISADMNPLIFFQRPISLTLIILTVAILYFLLKSPNK</sequence>
<feature type="transmembrane region" description="Helical" evidence="1">
    <location>
        <begin position="111"/>
        <end position="137"/>
    </location>
</feature>
<feature type="transmembrane region" description="Helical" evidence="1">
    <location>
        <begin position="467"/>
        <end position="488"/>
    </location>
</feature>
<dbReference type="AlphaFoldDB" id="H5Y613"/>
<evidence type="ECO:0000256" key="1">
    <source>
        <dbReference type="SAM" id="Phobius"/>
    </source>
</evidence>
<keyword evidence="1" id="KW-1133">Transmembrane helix</keyword>
<protein>
    <recommendedName>
        <fullName evidence="2">DUF112 domain-containing protein</fullName>
    </recommendedName>
</protein>
<name>H5Y613_9FIRM</name>